<feature type="transmembrane region" description="Helical" evidence="6">
    <location>
        <begin position="42"/>
        <end position="65"/>
    </location>
</feature>
<dbReference type="Pfam" id="PF13440">
    <property type="entry name" value="Polysacc_synt_3"/>
    <property type="match status" value="1"/>
</dbReference>
<feature type="transmembrane region" description="Helical" evidence="6">
    <location>
        <begin position="85"/>
        <end position="103"/>
    </location>
</feature>
<feature type="transmembrane region" description="Helical" evidence="6">
    <location>
        <begin position="255"/>
        <end position="278"/>
    </location>
</feature>
<name>Q8KIR6_PSEAI</name>
<organism evidence="7">
    <name type="scientific">Pseudomonas aeruginosa</name>
    <dbReference type="NCBI Taxonomy" id="287"/>
    <lineage>
        <taxon>Bacteria</taxon>
        <taxon>Pseudomonadati</taxon>
        <taxon>Pseudomonadota</taxon>
        <taxon>Gammaproteobacteria</taxon>
        <taxon>Pseudomonadales</taxon>
        <taxon>Pseudomonadaceae</taxon>
        <taxon>Pseudomonas</taxon>
    </lineage>
</organism>
<dbReference type="PANTHER" id="PTHR30250:SF11">
    <property type="entry name" value="O-ANTIGEN TRANSPORTER-RELATED"/>
    <property type="match status" value="1"/>
</dbReference>
<evidence type="ECO:0000256" key="5">
    <source>
        <dbReference type="ARBA" id="ARBA00023136"/>
    </source>
</evidence>
<dbReference type="CDD" id="cd13128">
    <property type="entry name" value="MATE_Wzx_like"/>
    <property type="match status" value="1"/>
</dbReference>
<evidence type="ECO:0000256" key="1">
    <source>
        <dbReference type="ARBA" id="ARBA00004651"/>
    </source>
</evidence>
<protein>
    <submittedName>
        <fullName evidence="7">Serotype 03 putative O-antigen biosynthesis gene cluster, partial sequence</fullName>
    </submittedName>
</protein>
<reference evidence="7" key="1">
    <citation type="journal article" date="2002" name="J. Bacteriol.">
        <title>Genetic variation at the O-antigen biosynthetic locus in Pseudomonas aeruginosa.</title>
        <authorList>
            <person name="Raymond C.K."/>
            <person name="Sims E.H."/>
            <person name="Kas A."/>
            <person name="Spencer D.H."/>
            <person name="Kutyavin T.V."/>
            <person name="Ivey R.G."/>
            <person name="Zhou Y."/>
            <person name="Kaul R."/>
            <person name="Clendenning J.B."/>
            <person name="Olson M.V."/>
        </authorList>
    </citation>
    <scope>NUCLEOTIDE SEQUENCE</scope>
</reference>
<evidence type="ECO:0000313" key="7">
    <source>
        <dbReference type="EMBL" id="AAM27765.1"/>
    </source>
</evidence>
<feature type="transmembrane region" description="Helical" evidence="6">
    <location>
        <begin position="323"/>
        <end position="342"/>
    </location>
</feature>
<dbReference type="GO" id="GO:0005886">
    <property type="term" value="C:plasma membrane"/>
    <property type="evidence" value="ECO:0007669"/>
    <property type="project" value="UniProtKB-SubCell"/>
</dbReference>
<feature type="transmembrane region" description="Helical" evidence="6">
    <location>
        <begin position="115"/>
        <end position="133"/>
    </location>
</feature>
<dbReference type="PANTHER" id="PTHR30250">
    <property type="entry name" value="PST FAMILY PREDICTED COLANIC ACID TRANSPORTER"/>
    <property type="match status" value="1"/>
</dbReference>
<dbReference type="EMBL" id="AF498414">
    <property type="protein sequence ID" value="AAM27765.1"/>
    <property type="molecule type" value="Genomic_DNA"/>
</dbReference>
<dbReference type="InterPro" id="IPR050833">
    <property type="entry name" value="Poly_Biosynth_Transport"/>
</dbReference>
<keyword evidence="3 6" id="KW-0812">Transmembrane</keyword>
<proteinExistence type="predicted"/>
<feature type="transmembrane region" description="Helical" evidence="6">
    <location>
        <begin position="290"/>
        <end position="311"/>
    </location>
</feature>
<keyword evidence="4 6" id="KW-1133">Transmembrane helix</keyword>
<feature type="transmembrane region" description="Helical" evidence="6">
    <location>
        <begin position="179"/>
        <end position="198"/>
    </location>
</feature>
<keyword evidence="5 6" id="KW-0472">Membrane</keyword>
<evidence type="ECO:0000256" key="2">
    <source>
        <dbReference type="ARBA" id="ARBA00022475"/>
    </source>
</evidence>
<keyword evidence="2" id="KW-1003">Cell membrane</keyword>
<comment type="subcellular location">
    <subcellularLocation>
        <location evidence="1">Cell membrane</location>
        <topology evidence="1">Multi-pass membrane protein</topology>
    </subcellularLocation>
</comment>
<evidence type="ECO:0000256" key="4">
    <source>
        <dbReference type="ARBA" id="ARBA00022989"/>
    </source>
</evidence>
<evidence type="ECO:0000256" key="6">
    <source>
        <dbReference type="SAM" id="Phobius"/>
    </source>
</evidence>
<accession>Q8KIR6</accession>
<evidence type="ECO:0000256" key="3">
    <source>
        <dbReference type="ARBA" id="ARBA00022692"/>
    </source>
</evidence>
<dbReference type="AlphaFoldDB" id="Q8KIR6"/>
<sequence>MLIWALVGYASIFDAGLGKSVVRQIAISSAEPEKRGPILGSSLLFVLLSGGLAAALVHFFAEYLVVDIFKVDRSSYEDALTGTRVAALCIPFFLASLVLQGYLEGVEDFYSFNKYRALSGTLTYLLPVAFLLFEKTFSSLIYGLLFARAGSCFLIALIVSRRCSVWTWRWDVKVFKTLISFGSWLTITNIISPVMVYMDKFLIARITGAGELAYYAAPSELINRMSILPVAITRAVFPRLSALGGQGSASVKRQALLYSGGLVLPIIIVLFFVAPWGLGIWLGPEYSGTAAQVFQIMLVGYLFNSIALVPYNNLQAKGYSRTTAMVHLLEVLPYLMLMYFSVQQWGVVGAASIWSLRMAVDCILMAYLDSK</sequence>
<feature type="transmembrane region" description="Helical" evidence="6">
    <location>
        <begin position="140"/>
        <end position="159"/>
    </location>
</feature>